<feature type="transmembrane region" description="Helical" evidence="1">
    <location>
        <begin position="20"/>
        <end position="39"/>
    </location>
</feature>
<keyword evidence="1" id="KW-0812">Transmembrane</keyword>
<evidence type="ECO:0000313" key="3">
    <source>
        <dbReference type="Proteomes" id="UP000285190"/>
    </source>
</evidence>
<feature type="transmembrane region" description="Helical" evidence="1">
    <location>
        <begin position="60"/>
        <end position="84"/>
    </location>
</feature>
<gene>
    <name evidence="2" type="ORF">D3870_01770</name>
</gene>
<reference evidence="2 3" key="1">
    <citation type="submission" date="2018-09" db="EMBL/GenBank/DDBJ databases">
        <authorList>
            <person name="Zhu H."/>
        </authorList>
    </citation>
    <scope>NUCLEOTIDE SEQUENCE [LARGE SCALE GENOMIC DNA]</scope>
    <source>
        <strain evidence="2 3">K2R10-39</strain>
    </source>
</reference>
<keyword evidence="3" id="KW-1185">Reference proteome</keyword>
<protein>
    <submittedName>
        <fullName evidence="2">Uncharacterized protein</fullName>
    </submittedName>
</protein>
<keyword evidence="1" id="KW-0472">Membrane</keyword>
<name>A0A418WXE2_9BURK</name>
<dbReference type="Proteomes" id="UP000285190">
    <property type="component" value="Unassembled WGS sequence"/>
</dbReference>
<sequence>MLPLIYASGGTSFETALDAGFSIVLALPFPVSVAGFVLTDAPAFLATASFSEDLEAAFDFVAVVAVFPDVSFDGWTVLAGVFAVGGTTALVASLPAPLAAALFVADLVTVAFIVSSL</sequence>
<evidence type="ECO:0000256" key="1">
    <source>
        <dbReference type="SAM" id="Phobius"/>
    </source>
</evidence>
<dbReference type="EMBL" id="QYUN01000002">
    <property type="protein sequence ID" value="RJG04918.1"/>
    <property type="molecule type" value="Genomic_DNA"/>
</dbReference>
<accession>A0A418WXE2</accession>
<feature type="transmembrane region" description="Helical" evidence="1">
    <location>
        <begin position="96"/>
        <end position="114"/>
    </location>
</feature>
<proteinExistence type="predicted"/>
<evidence type="ECO:0000313" key="2">
    <source>
        <dbReference type="EMBL" id="RJG04918.1"/>
    </source>
</evidence>
<organism evidence="2 3">
    <name type="scientific">Noviherbaspirillum cavernae</name>
    <dbReference type="NCBI Taxonomy" id="2320862"/>
    <lineage>
        <taxon>Bacteria</taxon>
        <taxon>Pseudomonadati</taxon>
        <taxon>Pseudomonadota</taxon>
        <taxon>Betaproteobacteria</taxon>
        <taxon>Burkholderiales</taxon>
        <taxon>Oxalobacteraceae</taxon>
        <taxon>Noviherbaspirillum</taxon>
    </lineage>
</organism>
<comment type="caution">
    <text evidence="2">The sequence shown here is derived from an EMBL/GenBank/DDBJ whole genome shotgun (WGS) entry which is preliminary data.</text>
</comment>
<dbReference type="AlphaFoldDB" id="A0A418WXE2"/>
<keyword evidence="1" id="KW-1133">Transmembrane helix</keyword>